<dbReference type="InterPro" id="IPR044876">
    <property type="entry name" value="HRDC_dom_sf"/>
</dbReference>
<dbReference type="SMART" id="SM00474">
    <property type="entry name" value="35EXOc"/>
    <property type="match status" value="1"/>
</dbReference>
<accession>A0A6N7EQ04</accession>
<dbReference type="SUPFAM" id="SSF47819">
    <property type="entry name" value="HRDC-like"/>
    <property type="match status" value="1"/>
</dbReference>
<dbReference type="GO" id="GO:0006139">
    <property type="term" value="P:nucleobase-containing compound metabolic process"/>
    <property type="evidence" value="ECO:0007669"/>
    <property type="project" value="InterPro"/>
</dbReference>
<evidence type="ECO:0000256" key="1">
    <source>
        <dbReference type="SAM" id="MobiDB-lite"/>
    </source>
</evidence>
<sequence>MSAPSPVGAERGAGARSLPGRTVEAVPATADADPANGTDAPPATNAPEELPPAAAHGAPAAPAGHEALAAPASDGAPAAPATQPLTVPADGVPPVTATPDELDAVVAALRASGGPIAVDAERASGFRYGQSAYLVQLRRAGAGTVLLDPVPLDDLTALAEVVNPAEWVLHAADQDLPCLRELGLTPAALFDTELASRLLGSERVGLAAVIAENLGYALAKEHSAADWSTRPLPESWLRYAALDVELLLELRDVLTARLEQAGKLEWALEEFEHVRTAPPAEPRVDPWRRTAGLQNVRSPRGLAVAREVWLAREDLARRRDRSPGRVLPAAAIVAAAQAQPSSVEELVKVREFGGKGTRRHAAYWQAAVSRALALPESELPPRRAPHAPGELPPPRSWAERNPEAAERLDVVRASVRALAEENALPQENLLSPRVQRRLAWEVKPRPSTGHVTDRLLALGARQWQVGVVAEPLTQALRTV</sequence>
<organism evidence="3 4">
    <name type="scientific">Georgenia subflava</name>
    <dbReference type="NCBI Taxonomy" id="1622177"/>
    <lineage>
        <taxon>Bacteria</taxon>
        <taxon>Bacillati</taxon>
        <taxon>Actinomycetota</taxon>
        <taxon>Actinomycetes</taxon>
        <taxon>Micrococcales</taxon>
        <taxon>Bogoriellaceae</taxon>
        <taxon>Georgenia</taxon>
    </lineage>
</organism>
<dbReference type="PANTHER" id="PTHR47649">
    <property type="entry name" value="RIBONUCLEASE D"/>
    <property type="match status" value="1"/>
</dbReference>
<name>A0A6N7EQ04_9MICO</name>
<protein>
    <submittedName>
        <fullName evidence="3">Ribonuclease D</fullName>
    </submittedName>
</protein>
<dbReference type="PANTHER" id="PTHR47649:SF1">
    <property type="entry name" value="RIBONUCLEASE D"/>
    <property type="match status" value="1"/>
</dbReference>
<dbReference type="InterPro" id="IPR036397">
    <property type="entry name" value="RNaseH_sf"/>
</dbReference>
<keyword evidence="4" id="KW-1185">Reference proteome</keyword>
<dbReference type="Pfam" id="PF01612">
    <property type="entry name" value="DNA_pol_A_exo1"/>
    <property type="match status" value="1"/>
</dbReference>
<feature type="compositionally biased region" description="Low complexity" evidence="1">
    <location>
        <begin position="40"/>
        <end position="81"/>
    </location>
</feature>
<dbReference type="AlphaFoldDB" id="A0A6N7EQ04"/>
<feature type="region of interest" description="Disordered" evidence="1">
    <location>
        <begin position="377"/>
        <end position="400"/>
    </location>
</feature>
<feature type="region of interest" description="Disordered" evidence="1">
    <location>
        <begin position="1"/>
        <end position="96"/>
    </location>
</feature>
<dbReference type="Proteomes" id="UP000437709">
    <property type="component" value="Unassembled WGS sequence"/>
</dbReference>
<dbReference type="OrthoDB" id="144122at2"/>
<dbReference type="GO" id="GO:0008408">
    <property type="term" value="F:3'-5' exonuclease activity"/>
    <property type="evidence" value="ECO:0007669"/>
    <property type="project" value="InterPro"/>
</dbReference>
<dbReference type="Gene3D" id="1.10.150.80">
    <property type="entry name" value="HRDC domain"/>
    <property type="match status" value="2"/>
</dbReference>
<dbReference type="EMBL" id="WHPC01000031">
    <property type="protein sequence ID" value="MPV37294.1"/>
    <property type="molecule type" value="Genomic_DNA"/>
</dbReference>
<feature type="domain" description="HRDC" evidence="2">
    <location>
        <begin position="298"/>
        <end position="378"/>
    </location>
</feature>
<dbReference type="GO" id="GO:0003676">
    <property type="term" value="F:nucleic acid binding"/>
    <property type="evidence" value="ECO:0007669"/>
    <property type="project" value="InterPro"/>
</dbReference>
<dbReference type="InterPro" id="IPR041605">
    <property type="entry name" value="Exo_C"/>
</dbReference>
<reference evidence="3 4" key="1">
    <citation type="submission" date="2019-10" db="EMBL/GenBank/DDBJ databases">
        <title>Georgenia wutianyii sp. nov. and Georgenia yuyongxinii sp. nov. isolated from plateau pika (Ochotona curzoniae) in the Qinghai-Tibet plateau of China.</title>
        <authorList>
            <person name="Tian Z."/>
        </authorList>
    </citation>
    <scope>NUCLEOTIDE SEQUENCE [LARGE SCALE GENOMIC DNA]</scope>
    <source>
        <strain evidence="3 4">JCM 19765</strain>
    </source>
</reference>
<dbReference type="Pfam" id="PF00570">
    <property type="entry name" value="HRDC"/>
    <property type="match status" value="1"/>
</dbReference>
<dbReference type="PROSITE" id="PS50967">
    <property type="entry name" value="HRDC"/>
    <property type="match status" value="1"/>
</dbReference>
<evidence type="ECO:0000313" key="3">
    <source>
        <dbReference type="EMBL" id="MPV37294.1"/>
    </source>
</evidence>
<dbReference type="Gene3D" id="3.30.420.10">
    <property type="entry name" value="Ribonuclease H-like superfamily/Ribonuclease H"/>
    <property type="match status" value="1"/>
</dbReference>
<dbReference type="InterPro" id="IPR010997">
    <property type="entry name" value="HRDC-like_sf"/>
</dbReference>
<dbReference type="SUPFAM" id="SSF53098">
    <property type="entry name" value="Ribonuclease H-like"/>
    <property type="match status" value="1"/>
</dbReference>
<dbReference type="InterPro" id="IPR002121">
    <property type="entry name" value="HRDC_dom"/>
</dbReference>
<dbReference type="InterPro" id="IPR002562">
    <property type="entry name" value="3'-5'_exonuclease_dom"/>
</dbReference>
<comment type="caution">
    <text evidence="3">The sequence shown here is derived from an EMBL/GenBank/DDBJ whole genome shotgun (WGS) entry which is preliminary data.</text>
</comment>
<dbReference type="InterPro" id="IPR012337">
    <property type="entry name" value="RNaseH-like_sf"/>
</dbReference>
<dbReference type="CDD" id="cd06142">
    <property type="entry name" value="RNaseD_exo"/>
    <property type="match status" value="1"/>
</dbReference>
<dbReference type="Pfam" id="PF18305">
    <property type="entry name" value="DNA_pol_A_exoN"/>
    <property type="match status" value="1"/>
</dbReference>
<dbReference type="GO" id="GO:0000166">
    <property type="term" value="F:nucleotide binding"/>
    <property type="evidence" value="ECO:0007669"/>
    <property type="project" value="InterPro"/>
</dbReference>
<gene>
    <name evidence="3" type="ORF">GB881_09565</name>
</gene>
<proteinExistence type="predicted"/>
<evidence type="ECO:0000259" key="2">
    <source>
        <dbReference type="PROSITE" id="PS50967"/>
    </source>
</evidence>
<dbReference type="InterPro" id="IPR051086">
    <property type="entry name" value="RNase_D-like"/>
</dbReference>
<evidence type="ECO:0000313" key="4">
    <source>
        <dbReference type="Proteomes" id="UP000437709"/>
    </source>
</evidence>
<dbReference type="SMART" id="SM00341">
    <property type="entry name" value="HRDC"/>
    <property type="match status" value="1"/>
</dbReference>